<dbReference type="CDD" id="cd06418">
    <property type="entry name" value="GH25_BacA-like"/>
    <property type="match status" value="1"/>
</dbReference>
<dbReference type="AlphaFoldDB" id="A0A9X0LFY2"/>
<name>A0A9X0LFY2_9ACTN</name>
<dbReference type="EMBL" id="LMWI01000001">
    <property type="protein sequence ID" value="KUJ48872.1"/>
    <property type="molecule type" value="Genomic_DNA"/>
</dbReference>
<gene>
    <name evidence="2" type="ORF">ADL17_07710</name>
</gene>
<organism evidence="2 3">
    <name type="scientific">Micromonospora maris</name>
    <dbReference type="NCBI Taxonomy" id="1003110"/>
    <lineage>
        <taxon>Bacteria</taxon>
        <taxon>Bacillati</taxon>
        <taxon>Actinomycetota</taxon>
        <taxon>Actinomycetes</taxon>
        <taxon>Micromonosporales</taxon>
        <taxon>Micromonosporaceae</taxon>
        <taxon>Micromonospora</taxon>
    </lineage>
</organism>
<evidence type="ECO:0000313" key="3">
    <source>
        <dbReference type="Proteomes" id="UP000053246"/>
    </source>
</evidence>
<keyword evidence="3" id="KW-1185">Reference proteome</keyword>
<protein>
    <recommendedName>
        <fullName evidence="1">Rv2525c-like glycoside hydrolase-like domain-containing protein</fullName>
    </recommendedName>
</protein>
<dbReference type="SUPFAM" id="SSF47090">
    <property type="entry name" value="PGBD-like"/>
    <property type="match status" value="1"/>
</dbReference>
<dbReference type="Gene3D" id="3.20.20.80">
    <property type="entry name" value="Glycosidases"/>
    <property type="match status" value="1"/>
</dbReference>
<dbReference type="Proteomes" id="UP000053246">
    <property type="component" value="Unassembled WGS sequence"/>
</dbReference>
<dbReference type="OMA" id="ALWCKGF"/>
<evidence type="ECO:0000259" key="1">
    <source>
        <dbReference type="Pfam" id="PF08924"/>
    </source>
</evidence>
<feature type="domain" description="Rv2525c-like glycoside hydrolase-like" evidence="1">
    <location>
        <begin position="314"/>
        <end position="497"/>
    </location>
</feature>
<dbReference type="Pfam" id="PF08924">
    <property type="entry name" value="Rv2525c_GlyHyd-like"/>
    <property type="match status" value="1"/>
</dbReference>
<evidence type="ECO:0000313" key="2">
    <source>
        <dbReference type="EMBL" id="KUJ48872.1"/>
    </source>
</evidence>
<dbReference type="InterPro" id="IPR015020">
    <property type="entry name" value="Rv2525c-like_Glyco_Hydro-like"/>
</dbReference>
<proteinExistence type="predicted"/>
<dbReference type="InterPro" id="IPR017853">
    <property type="entry name" value="GH"/>
</dbReference>
<sequence>MEAMVDDKVLEAQQWVNSTYGAVPGYNRCPENGRTGWSTMYSLTRGLQHELGITSLSDAFGPTTLSRLAALGAIGPDTTNPNIVNIVQYALFCKGYWGGPGDGVYGVDTASAIAELKYNAGLDASDTNVQPKIFKALLTMDAYVVLAGGTETIRSIQKWLNSRYFSRRDFFLIPCDGIFSRDVQKALFLAIQFELGLTDDEATGVFGPGTQAGLRNNLLSQGSSGIFVSIFTAAMVFNRIRLSNGNTYANFTSSFTSSVASAVSDFQTFSALLPPNGRGDFATWCQLLVSTGDPSRPGTAVDCITTITDARAKTLYSNGYRFVGRYLDEKPWGTLNKRIQPGELDTIFANGLKVFPISQYYGEVVSYFTYSQGFQDAVDAHIAATGYGFSTGTVIYFSVDYDATQDEIESHILPYFRGVVAGLADRGKKYIHGVYGSRNVSAQVTAHTYARWSFVSGMSTGFSGNMGFPLPENWSFNQIQTLWLGTGDGRIEIDKNIYKPGSDPAVASVNDPISEADTFVGYISTLLSWARSYGGNRPADQLVMEFLRHEDYNSEQWKLLIGSIDEGFKNHVLDRLRANNMHMIREFRDPFYGVDIKVSHLGASCNAAYLLPQPAGTYTNRGDVGGWGGDWMTFYGEWRRDSDSYSSGRTYCHEKLAKVDGVGTFKLRDLIEDADAYNIAKDVRNGTSIWASMYVNYSGGGHLSRFKRFYEGRFVNAANAKAISRDILLTTADPILSTGRAYLIQTTGGVPTLMPHLLPSNKLDEFCQGFADMLLDRVGQENARVAALRAQGKI</sequence>
<comment type="caution">
    <text evidence="2">The sequence shown here is derived from an EMBL/GenBank/DDBJ whole genome shotgun (WGS) entry which is preliminary data.</text>
</comment>
<dbReference type="InterPro" id="IPR036365">
    <property type="entry name" value="PGBD-like_sf"/>
</dbReference>
<dbReference type="SUPFAM" id="SSF51445">
    <property type="entry name" value="(Trans)glycosidases"/>
    <property type="match status" value="1"/>
</dbReference>
<accession>A0A9X0LFY2</accession>
<reference evidence="2 3" key="1">
    <citation type="submission" date="2015-10" db="EMBL/GenBank/DDBJ databases">
        <authorList>
            <person name="Ju K.-S."/>
            <person name="Doroghazi J.R."/>
            <person name="Metcalf W.W."/>
        </authorList>
    </citation>
    <scope>NUCLEOTIDE SEQUENCE [LARGE SCALE GENOMIC DNA]</scope>
    <source>
        <strain evidence="2 3">NRRL B-24793</strain>
    </source>
</reference>